<dbReference type="GO" id="GO:0016787">
    <property type="term" value="F:hydrolase activity"/>
    <property type="evidence" value="ECO:0007669"/>
    <property type="project" value="UniProtKB-KW"/>
</dbReference>
<dbReference type="EMBL" id="BAUT01000008">
    <property type="protein sequence ID" value="GAE25328.1"/>
    <property type="molecule type" value="Genomic_DNA"/>
</dbReference>
<keyword evidence="2" id="KW-0378">Hydrolase</keyword>
<dbReference type="RefSeq" id="WP_034743544.1">
    <property type="nucleotide sequence ID" value="NZ_BAUT01000008.1"/>
</dbReference>
<dbReference type="AlphaFoldDB" id="W4Q0S6"/>
<feature type="domain" description="Metallo-beta-lactamase" evidence="1">
    <location>
        <begin position="16"/>
        <end position="206"/>
    </location>
</feature>
<dbReference type="InterPro" id="IPR050855">
    <property type="entry name" value="NDM-1-like"/>
</dbReference>
<dbReference type="InterPro" id="IPR036866">
    <property type="entry name" value="RibonucZ/Hydroxyglut_hydro"/>
</dbReference>
<comment type="caution">
    <text evidence="2">The sequence shown here is derived from an EMBL/GenBank/DDBJ whole genome shotgun (WGS) entry which is preliminary data.</text>
</comment>
<sequence length="303" mass="34486">MKWIKITETCSYFSGAVNIGYIESKDKGLLIDAGIDNSTAKKVMRQLREQEKPITSLFITHAHADHFGGAIYFQNELPHLQTYAPTFEEAILRNPRLEPIYLFQGNEPLPSLRNKFLEGPAINVDVFCDAGETYIDGFLVYLHAFPGHSYNQLGLEYEKVLFAADSYFSVETLQKHNIPFQVDAESTKHSLKELLALQVNGAVPGHGDFESMFQQTVKANIDHHNKILTDIITCMEEVGGAAYLDDLIQKVFENRGMKMNQLSMFVLNRTALMAYVTELIKKEVLDLCVEDNKMLIRTRKDRR</sequence>
<dbReference type="InterPro" id="IPR001279">
    <property type="entry name" value="Metallo-B-lactamas"/>
</dbReference>
<dbReference type="PANTHER" id="PTHR42951">
    <property type="entry name" value="METALLO-BETA-LACTAMASE DOMAIN-CONTAINING"/>
    <property type="match status" value="1"/>
</dbReference>
<proteinExistence type="predicted"/>
<name>W4Q0S6_9BACI</name>
<dbReference type="OrthoDB" id="11380at2"/>
<evidence type="ECO:0000313" key="3">
    <source>
        <dbReference type="Proteomes" id="UP000018890"/>
    </source>
</evidence>
<dbReference type="SMART" id="SM00849">
    <property type="entry name" value="Lactamase_B"/>
    <property type="match status" value="1"/>
</dbReference>
<dbReference type="PANTHER" id="PTHR42951:SF14">
    <property type="entry name" value="METALLO-BETA-LACTAMASE SUPERFAMILY PROTEIN"/>
    <property type="match status" value="1"/>
</dbReference>
<evidence type="ECO:0000259" key="1">
    <source>
        <dbReference type="SMART" id="SM00849"/>
    </source>
</evidence>
<dbReference type="CDD" id="cd07743">
    <property type="entry name" value="metallo-hydrolase-like_MBL-fold"/>
    <property type="match status" value="1"/>
</dbReference>
<protein>
    <submittedName>
        <fullName evidence="2">Zinc metallohydrolase</fullName>
    </submittedName>
</protein>
<evidence type="ECO:0000313" key="2">
    <source>
        <dbReference type="EMBL" id="GAE25328.1"/>
    </source>
</evidence>
<dbReference type="STRING" id="1236970.JCM9140_1317"/>
<gene>
    <name evidence="2" type="ORF">JCM9140_1317</name>
</gene>
<organism evidence="2 3">
    <name type="scientific">Halalkalibacter wakoensis JCM 9140</name>
    <dbReference type="NCBI Taxonomy" id="1236970"/>
    <lineage>
        <taxon>Bacteria</taxon>
        <taxon>Bacillati</taxon>
        <taxon>Bacillota</taxon>
        <taxon>Bacilli</taxon>
        <taxon>Bacillales</taxon>
        <taxon>Bacillaceae</taxon>
        <taxon>Halalkalibacter</taxon>
    </lineage>
</organism>
<keyword evidence="3" id="KW-1185">Reference proteome</keyword>
<accession>W4Q0S6</accession>
<dbReference type="Proteomes" id="UP000018890">
    <property type="component" value="Unassembled WGS sequence"/>
</dbReference>
<reference evidence="2" key="1">
    <citation type="journal article" date="2014" name="Genome Announc.">
        <title>Draft Genome Sequences of Three Alkaliphilic Bacillus Strains, Bacillus wakoensis JCM 9140T, Bacillus akibai JCM 9157T, and Bacillus hemicellulosilyticus JCM 9152T.</title>
        <authorList>
            <person name="Yuki M."/>
            <person name="Oshima K."/>
            <person name="Suda W."/>
            <person name="Oshida Y."/>
            <person name="Kitamura K."/>
            <person name="Iida T."/>
            <person name="Hattori M."/>
            <person name="Ohkuma M."/>
        </authorList>
    </citation>
    <scope>NUCLEOTIDE SEQUENCE [LARGE SCALE GENOMIC DNA]</scope>
    <source>
        <strain evidence="2">JCM 9140</strain>
    </source>
</reference>
<dbReference type="SUPFAM" id="SSF56281">
    <property type="entry name" value="Metallo-hydrolase/oxidoreductase"/>
    <property type="match status" value="1"/>
</dbReference>
<dbReference type="Pfam" id="PF00753">
    <property type="entry name" value="Lactamase_B"/>
    <property type="match status" value="1"/>
</dbReference>
<dbReference type="Gene3D" id="3.60.15.10">
    <property type="entry name" value="Ribonuclease Z/Hydroxyacylglutathione hydrolase-like"/>
    <property type="match status" value="1"/>
</dbReference>